<proteinExistence type="predicted"/>
<dbReference type="Proteomes" id="UP000261948">
    <property type="component" value="Unassembled WGS sequence"/>
</dbReference>
<comment type="caution">
    <text evidence="1">The sequence shown here is derived from an EMBL/GenBank/DDBJ whole genome shotgun (WGS) entry which is preliminary data.</text>
</comment>
<organism evidence="1 2">
    <name type="scientific">Comamonas testosteroni</name>
    <name type="common">Pseudomonas testosteroni</name>
    <dbReference type="NCBI Taxonomy" id="285"/>
    <lineage>
        <taxon>Bacteria</taxon>
        <taxon>Pseudomonadati</taxon>
        <taxon>Pseudomonadota</taxon>
        <taxon>Betaproteobacteria</taxon>
        <taxon>Burkholderiales</taxon>
        <taxon>Comamonadaceae</taxon>
        <taxon>Comamonas</taxon>
    </lineage>
</organism>
<evidence type="ECO:0000313" key="1">
    <source>
        <dbReference type="EMBL" id="RGE46640.1"/>
    </source>
</evidence>
<accession>A0A373FR77</accession>
<protein>
    <submittedName>
        <fullName evidence="1">Uncharacterized protein</fullName>
    </submittedName>
</protein>
<evidence type="ECO:0000313" key="2">
    <source>
        <dbReference type="Proteomes" id="UP000261948"/>
    </source>
</evidence>
<dbReference type="AlphaFoldDB" id="A0A373FR77"/>
<keyword evidence="2" id="KW-1185">Reference proteome</keyword>
<gene>
    <name evidence="1" type="ORF">DZC30_02365</name>
</gene>
<reference evidence="1 2" key="1">
    <citation type="submission" date="2018-08" db="EMBL/GenBank/DDBJ databases">
        <title>Comamonas testosteroni strain SWCO2.</title>
        <authorList>
            <person name="Jiang N."/>
            <person name="Zhang X.Z."/>
        </authorList>
    </citation>
    <scope>NUCLEOTIDE SEQUENCE [LARGE SCALE GENOMIC DNA]</scope>
    <source>
        <strain evidence="1 2">SWCO2</strain>
    </source>
</reference>
<dbReference type="EMBL" id="QURR01000002">
    <property type="protein sequence ID" value="RGE46640.1"/>
    <property type="molecule type" value="Genomic_DNA"/>
</dbReference>
<sequence>MTTTTKVENFKNRYALVRGPLYFRIFGEGGAWTPFGPTKDASLELGVEKATLISGDDGSVLDEQQTAKTATFSVTLQSLSDSNLAIALQSAIREIAAKTDEPVTVPSLAVGQTFFLQFANVTKLTLGSLVEGEDYSLDKASGRITALKTVAETEGTYTTSATVEMGILASSGIELELMYDATGSGGMRLQMFKWKPSPAQNIAINAGNEHSSLAVTGALVASDAVSSDEMLGKFGRVVRVS</sequence>
<name>A0A373FR77_COMTE</name>